<protein>
    <submittedName>
        <fullName evidence="2">SpoIIIAH-like family protein</fullName>
    </submittedName>
</protein>
<dbReference type="InterPro" id="IPR024232">
    <property type="entry name" value="SpoIIIAH"/>
</dbReference>
<keyword evidence="1" id="KW-1133">Transmembrane helix</keyword>
<dbReference type="Proteomes" id="UP000724149">
    <property type="component" value="Unassembled WGS sequence"/>
</dbReference>
<evidence type="ECO:0000313" key="3">
    <source>
        <dbReference type="Proteomes" id="UP000724149"/>
    </source>
</evidence>
<evidence type="ECO:0000313" key="2">
    <source>
        <dbReference type="EMBL" id="MBM6923561.1"/>
    </source>
</evidence>
<feature type="transmembrane region" description="Helical" evidence="1">
    <location>
        <begin position="21"/>
        <end position="39"/>
    </location>
</feature>
<gene>
    <name evidence="2" type="ORF">H9X81_07650</name>
</gene>
<name>A0ABS2GPN2_9FIRM</name>
<dbReference type="PROSITE" id="PS51257">
    <property type="entry name" value="PROKAR_LIPOPROTEIN"/>
    <property type="match status" value="1"/>
</dbReference>
<accession>A0ABS2GPN2</accession>
<dbReference type="EMBL" id="JACSNR010000007">
    <property type="protein sequence ID" value="MBM6923561.1"/>
    <property type="molecule type" value="Genomic_DNA"/>
</dbReference>
<comment type="caution">
    <text evidence="2">The sequence shown here is derived from an EMBL/GenBank/DDBJ whole genome shotgun (WGS) entry which is preliminary data.</text>
</comment>
<dbReference type="InterPro" id="IPR038503">
    <property type="entry name" value="SpoIIIAH_sf"/>
</dbReference>
<evidence type="ECO:0000256" key="1">
    <source>
        <dbReference type="SAM" id="Phobius"/>
    </source>
</evidence>
<sequence length="186" mass="20688">MKIKKPTLPKVKMNMVVGKRQIVLAALVMGLGCAVYLNWEYTKMDTNIDTAVAETGKNYGDAQFVSSEEEDAYFAEAKLSRTKSRDEAAEALSEMLADAELEADQKAELAMKAAELAQSIEIEGKMENLIQAKGFDECMVYYDTDRVDIVVKTDGLTDDEVMQMRDIAIRETSVPVENISIVEINN</sequence>
<reference evidence="2 3" key="1">
    <citation type="journal article" date="2021" name="Sci. Rep.">
        <title>The distribution of antibiotic resistance genes in chicken gut microbiota commensals.</title>
        <authorList>
            <person name="Juricova H."/>
            <person name="Matiasovicova J."/>
            <person name="Kubasova T."/>
            <person name="Cejkova D."/>
            <person name="Rychlik I."/>
        </authorList>
    </citation>
    <scope>NUCLEOTIDE SEQUENCE [LARGE SCALE GENOMIC DNA]</scope>
    <source>
        <strain evidence="2 3">An564</strain>
    </source>
</reference>
<dbReference type="Pfam" id="PF12685">
    <property type="entry name" value="SpoIIIAH"/>
    <property type="match status" value="1"/>
</dbReference>
<keyword evidence="1" id="KW-0812">Transmembrane</keyword>
<organism evidence="2 3">
    <name type="scientific">Hydrogenoanaerobacterium saccharovorans</name>
    <dbReference type="NCBI Taxonomy" id="474960"/>
    <lineage>
        <taxon>Bacteria</taxon>
        <taxon>Bacillati</taxon>
        <taxon>Bacillota</taxon>
        <taxon>Clostridia</taxon>
        <taxon>Eubacteriales</taxon>
        <taxon>Oscillospiraceae</taxon>
        <taxon>Hydrogenoanaerobacterium</taxon>
    </lineage>
</organism>
<dbReference type="RefSeq" id="WP_177502935.1">
    <property type="nucleotide sequence ID" value="NZ_JACSNR010000007.1"/>
</dbReference>
<keyword evidence="1" id="KW-0472">Membrane</keyword>
<keyword evidence="3" id="KW-1185">Reference proteome</keyword>
<dbReference type="Gene3D" id="1.10.287.4300">
    <property type="entry name" value="Stage III sporulation protein AH-like"/>
    <property type="match status" value="1"/>
</dbReference>
<proteinExistence type="predicted"/>